<reference evidence="1" key="2">
    <citation type="submission" date="2020-05" db="UniProtKB">
        <authorList>
            <consortium name="EnsemblMetazoa"/>
        </authorList>
    </citation>
    <scope>IDENTIFICATION</scope>
    <source>
        <strain evidence="1">maculatus3</strain>
    </source>
</reference>
<keyword evidence="2" id="KW-1185">Reference proteome</keyword>
<protein>
    <submittedName>
        <fullName evidence="1">Uncharacterized protein</fullName>
    </submittedName>
</protein>
<proteinExistence type="predicted"/>
<evidence type="ECO:0000313" key="2">
    <source>
        <dbReference type="Proteomes" id="UP000075901"/>
    </source>
</evidence>
<name>A0A182SS43_9DIPT</name>
<dbReference type="VEuPathDB" id="VectorBase:AMAM012291"/>
<dbReference type="Proteomes" id="UP000075901">
    <property type="component" value="Unassembled WGS sequence"/>
</dbReference>
<sequence length="244" mass="26709">MCLTSANDVFLPFGTGDYVEDLNRYRYVHYDDGDRGRYFHIHIPYDGGYGNYEGGHEPYRFPPYDPAGEYAEQINKYSYDPFRANSYDIKKPSIYLEYGVPSVSETNTASSVVDVRKSLLPGPGTAYLPVPESDELDVRKSLLPGLGTGYLPVLTPQEQGLAIGLSEKRSKVLPHPNSIDGVDHLTTTASHDNSARATTIQPSIETTTAPNIGTDRTDGPTDESLHNHPCIATSGPLKLVAKAT</sequence>
<dbReference type="AlphaFoldDB" id="A0A182SS43"/>
<dbReference type="EnsemblMetazoa" id="AMAM012291-RA">
    <property type="protein sequence ID" value="AMAM012291-PA"/>
    <property type="gene ID" value="AMAM012291"/>
</dbReference>
<accession>A0A182SS43</accession>
<organism evidence="1 2">
    <name type="scientific">Anopheles maculatus</name>
    <dbReference type="NCBI Taxonomy" id="74869"/>
    <lineage>
        <taxon>Eukaryota</taxon>
        <taxon>Metazoa</taxon>
        <taxon>Ecdysozoa</taxon>
        <taxon>Arthropoda</taxon>
        <taxon>Hexapoda</taxon>
        <taxon>Insecta</taxon>
        <taxon>Pterygota</taxon>
        <taxon>Neoptera</taxon>
        <taxon>Endopterygota</taxon>
        <taxon>Diptera</taxon>
        <taxon>Nematocera</taxon>
        <taxon>Culicoidea</taxon>
        <taxon>Culicidae</taxon>
        <taxon>Anophelinae</taxon>
        <taxon>Anopheles</taxon>
        <taxon>Anopheles maculatus group</taxon>
    </lineage>
</organism>
<reference evidence="2" key="1">
    <citation type="submission" date="2013-09" db="EMBL/GenBank/DDBJ databases">
        <title>The Genome Sequence of Anopheles maculatus species B.</title>
        <authorList>
            <consortium name="The Broad Institute Genomics Platform"/>
            <person name="Neafsey D.E."/>
            <person name="Besansky N."/>
            <person name="Howell P."/>
            <person name="Walton C."/>
            <person name="Young S.K."/>
            <person name="Zeng Q."/>
            <person name="Gargeya S."/>
            <person name="Fitzgerald M."/>
            <person name="Haas B."/>
            <person name="Abouelleil A."/>
            <person name="Allen A.W."/>
            <person name="Alvarado L."/>
            <person name="Arachchi H.M."/>
            <person name="Berlin A.M."/>
            <person name="Chapman S.B."/>
            <person name="Gainer-Dewar J."/>
            <person name="Goldberg J."/>
            <person name="Griggs A."/>
            <person name="Gujja S."/>
            <person name="Hansen M."/>
            <person name="Howarth C."/>
            <person name="Imamovic A."/>
            <person name="Ireland A."/>
            <person name="Larimer J."/>
            <person name="McCowan C."/>
            <person name="Murphy C."/>
            <person name="Pearson M."/>
            <person name="Poon T.W."/>
            <person name="Priest M."/>
            <person name="Roberts A."/>
            <person name="Saif S."/>
            <person name="Shea T."/>
            <person name="Sisk P."/>
            <person name="Sykes S."/>
            <person name="Wortman J."/>
            <person name="Nusbaum C."/>
            <person name="Birren B."/>
        </authorList>
    </citation>
    <scope>NUCLEOTIDE SEQUENCE [LARGE SCALE GENOMIC DNA]</scope>
    <source>
        <strain evidence="2">maculatus3</strain>
    </source>
</reference>
<evidence type="ECO:0000313" key="1">
    <source>
        <dbReference type="EnsemblMetazoa" id="AMAM012291-PA"/>
    </source>
</evidence>